<keyword evidence="2 6" id="KW-0812">Transmembrane</keyword>
<protein>
    <submittedName>
        <fullName evidence="7">Uncharacterized protein</fullName>
    </submittedName>
</protein>
<accession>R7QF25</accession>
<dbReference type="OrthoDB" id="191139at2759"/>
<dbReference type="GO" id="GO:0055085">
    <property type="term" value="P:transmembrane transport"/>
    <property type="evidence" value="ECO:0007669"/>
    <property type="project" value="InterPro"/>
</dbReference>
<sequence length="332" mass="35659">MRAARAEKPHVERSREVQRRAGGKGAQQSGIRRAMGCALKMDAGKRSLWEVTVAVNVREESLSSSPAAVLEQSIPHHPTMQLHWLIRLRFSLDLISYRIGVPPLSHHVDPPSGSLSISFRIVLVFHLCRTTETAESIARMATSLCFAASPPLQLRPPGFTSNSMTPSHPLRIAFPPSRHARRPPTATLSALQGLIDPSVLSSSVSAISKLMTTLLVGVAAAKCGLLDTATLTALSKCVFNIFLPCLMLTNVVRTMSVPFSSGLFYLPMAAVATVFIGLMLGIVGAKLLPFPSSSLAGQASFGLWGTQSWPGSPIPALRQRSPQARTRPLVAC</sequence>
<keyword evidence="4 6" id="KW-0472">Membrane</keyword>
<evidence type="ECO:0000256" key="1">
    <source>
        <dbReference type="ARBA" id="ARBA00004141"/>
    </source>
</evidence>
<proteinExistence type="predicted"/>
<keyword evidence="8" id="KW-1185">Reference proteome</keyword>
<dbReference type="RefSeq" id="XP_005716941.1">
    <property type="nucleotide sequence ID" value="XM_005716884.1"/>
</dbReference>
<gene>
    <name evidence="7" type="ORF">CHC_T00005088001</name>
</gene>
<feature type="region of interest" description="Disordered" evidence="5">
    <location>
        <begin position="1"/>
        <end position="30"/>
    </location>
</feature>
<dbReference type="GO" id="GO:0016020">
    <property type="term" value="C:membrane"/>
    <property type="evidence" value="ECO:0007669"/>
    <property type="project" value="UniProtKB-SubCell"/>
</dbReference>
<reference evidence="8" key="1">
    <citation type="journal article" date="2013" name="Proc. Natl. Acad. Sci. U.S.A.">
        <title>Genome structure and metabolic features in the red seaweed Chondrus crispus shed light on evolution of the Archaeplastida.</title>
        <authorList>
            <person name="Collen J."/>
            <person name="Porcel B."/>
            <person name="Carre W."/>
            <person name="Ball S.G."/>
            <person name="Chaparro C."/>
            <person name="Tonon T."/>
            <person name="Barbeyron T."/>
            <person name="Michel G."/>
            <person name="Noel B."/>
            <person name="Valentin K."/>
            <person name="Elias M."/>
            <person name="Artiguenave F."/>
            <person name="Arun A."/>
            <person name="Aury J.M."/>
            <person name="Barbosa-Neto J.F."/>
            <person name="Bothwell J.H."/>
            <person name="Bouget F.Y."/>
            <person name="Brillet L."/>
            <person name="Cabello-Hurtado F."/>
            <person name="Capella-Gutierrez S."/>
            <person name="Charrier B."/>
            <person name="Cladiere L."/>
            <person name="Cock J.M."/>
            <person name="Coelho S.M."/>
            <person name="Colleoni C."/>
            <person name="Czjzek M."/>
            <person name="Da Silva C."/>
            <person name="Delage L."/>
            <person name="Denoeud F."/>
            <person name="Deschamps P."/>
            <person name="Dittami S.M."/>
            <person name="Gabaldon T."/>
            <person name="Gachon C.M."/>
            <person name="Groisillier A."/>
            <person name="Herve C."/>
            <person name="Jabbari K."/>
            <person name="Katinka M."/>
            <person name="Kloareg B."/>
            <person name="Kowalczyk N."/>
            <person name="Labadie K."/>
            <person name="Leblanc C."/>
            <person name="Lopez P.J."/>
            <person name="McLachlan D.H."/>
            <person name="Meslet-Cladiere L."/>
            <person name="Moustafa A."/>
            <person name="Nehr Z."/>
            <person name="Nyvall Collen P."/>
            <person name="Panaud O."/>
            <person name="Partensky F."/>
            <person name="Poulain J."/>
            <person name="Rensing S.A."/>
            <person name="Rousvoal S."/>
            <person name="Samson G."/>
            <person name="Symeonidi A."/>
            <person name="Weissenbach J."/>
            <person name="Zambounis A."/>
            <person name="Wincker P."/>
            <person name="Boyen C."/>
        </authorList>
    </citation>
    <scope>NUCLEOTIDE SEQUENCE [LARGE SCALE GENOMIC DNA]</scope>
    <source>
        <strain evidence="8">cv. Stackhouse</strain>
    </source>
</reference>
<dbReference type="Proteomes" id="UP000012073">
    <property type="component" value="Unassembled WGS sequence"/>
</dbReference>
<organism evidence="7 8">
    <name type="scientific">Chondrus crispus</name>
    <name type="common">Carrageen Irish moss</name>
    <name type="synonym">Polymorpha crispa</name>
    <dbReference type="NCBI Taxonomy" id="2769"/>
    <lineage>
        <taxon>Eukaryota</taxon>
        <taxon>Rhodophyta</taxon>
        <taxon>Florideophyceae</taxon>
        <taxon>Rhodymeniophycidae</taxon>
        <taxon>Gigartinales</taxon>
        <taxon>Gigartinaceae</taxon>
        <taxon>Chondrus</taxon>
    </lineage>
</organism>
<dbReference type="Gramene" id="CDF37122">
    <property type="protein sequence ID" value="CDF37122"/>
    <property type="gene ID" value="CHC_T00005088001"/>
</dbReference>
<dbReference type="Pfam" id="PF03547">
    <property type="entry name" value="Mem_trans"/>
    <property type="match status" value="1"/>
</dbReference>
<evidence type="ECO:0000313" key="8">
    <source>
        <dbReference type="Proteomes" id="UP000012073"/>
    </source>
</evidence>
<comment type="subcellular location">
    <subcellularLocation>
        <location evidence="1">Membrane</location>
        <topology evidence="1">Multi-pass membrane protein</topology>
    </subcellularLocation>
</comment>
<evidence type="ECO:0000313" key="7">
    <source>
        <dbReference type="EMBL" id="CDF37122.1"/>
    </source>
</evidence>
<evidence type="ECO:0000256" key="4">
    <source>
        <dbReference type="ARBA" id="ARBA00023136"/>
    </source>
</evidence>
<feature type="transmembrane region" description="Helical" evidence="6">
    <location>
        <begin position="264"/>
        <end position="285"/>
    </location>
</feature>
<dbReference type="GeneID" id="17324654"/>
<evidence type="ECO:0000256" key="2">
    <source>
        <dbReference type="ARBA" id="ARBA00022692"/>
    </source>
</evidence>
<dbReference type="EMBL" id="HG001818">
    <property type="protein sequence ID" value="CDF37122.1"/>
    <property type="molecule type" value="Genomic_DNA"/>
</dbReference>
<dbReference type="KEGG" id="ccp:CHC_T00005088001"/>
<dbReference type="AlphaFoldDB" id="R7QF25"/>
<name>R7QF25_CHOCR</name>
<evidence type="ECO:0000256" key="5">
    <source>
        <dbReference type="SAM" id="MobiDB-lite"/>
    </source>
</evidence>
<dbReference type="InterPro" id="IPR004776">
    <property type="entry name" value="Mem_transp_PIN-like"/>
</dbReference>
<evidence type="ECO:0000256" key="6">
    <source>
        <dbReference type="SAM" id="Phobius"/>
    </source>
</evidence>
<evidence type="ECO:0000256" key="3">
    <source>
        <dbReference type="ARBA" id="ARBA00022989"/>
    </source>
</evidence>
<feature type="compositionally biased region" description="Basic and acidic residues" evidence="5">
    <location>
        <begin position="1"/>
        <end position="19"/>
    </location>
</feature>
<keyword evidence="3 6" id="KW-1133">Transmembrane helix</keyword>